<evidence type="ECO:0000313" key="1">
    <source>
        <dbReference type="EMBL" id="MDQ0361521.1"/>
    </source>
</evidence>
<dbReference type="RefSeq" id="WP_307408323.1">
    <property type="nucleotide sequence ID" value="NZ_JAUSUR010000004.1"/>
</dbReference>
<keyword evidence="2" id="KW-1185">Reference proteome</keyword>
<dbReference type="Proteomes" id="UP001230220">
    <property type="component" value="Unassembled WGS sequence"/>
</dbReference>
<protein>
    <recommendedName>
        <fullName evidence="3">RES domain-containing protein</fullName>
    </recommendedName>
</protein>
<evidence type="ECO:0008006" key="3">
    <source>
        <dbReference type="Google" id="ProtNLM"/>
    </source>
</evidence>
<sequence length="366" mass="42931">MNNIEKIENIERISDFEIPIMYDSDSKFESILREKLDLYSNFVGNLKIDSKIRKSVALDCKQIPKIINYYLKADVAKAIRSTKTILDKFKHNSLFFTKYENAHKSINNISYSSYLFKGRVESNTKITEEGMFHIPFNQREIIKSQRYSIPGIPCIYLGESSYTVWRELGEPAEELLNVCIFELEKSLKLINLAYSSNDILELNNAISETNIQKINEILKIYPLIIACSMKNEKSDRNFKVEYIFPQLIMMNLEHLNCDGIVYHSNKVGSSFCSYLSRCYAFPAYFDDSWNNSNLKFKMRNSSPINFKEFLLYNNSMAAVLPANSQKELITNYHRDMIYFAGRIMRYNDTIFFKFDNYLISNLYRML</sequence>
<name>A0ABU0E480_9FIRM</name>
<organism evidence="1 2">
    <name type="scientific">Breznakia pachnodae</name>
    <dbReference type="NCBI Taxonomy" id="265178"/>
    <lineage>
        <taxon>Bacteria</taxon>
        <taxon>Bacillati</taxon>
        <taxon>Bacillota</taxon>
        <taxon>Erysipelotrichia</taxon>
        <taxon>Erysipelotrichales</taxon>
        <taxon>Erysipelotrichaceae</taxon>
        <taxon>Breznakia</taxon>
    </lineage>
</organism>
<dbReference type="EMBL" id="JAUSUR010000004">
    <property type="protein sequence ID" value="MDQ0361521.1"/>
    <property type="molecule type" value="Genomic_DNA"/>
</dbReference>
<comment type="caution">
    <text evidence="1">The sequence shown here is derived from an EMBL/GenBank/DDBJ whole genome shotgun (WGS) entry which is preliminary data.</text>
</comment>
<accession>A0ABU0E480</accession>
<evidence type="ECO:0000313" key="2">
    <source>
        <dbReference type="Proteomes" id="UP001230220"/>
    </source>
</evidence>
<proteinExistence type="predicted"/>
<reference evidence="1 2" key="1">
    <citation type="submission" date="2023-07" db="EMBL/GenBank/DDBJ databases">
        <title>Genomic Encyclopedia of Type Strains, Phase IV (KMG-IV): sequencing the most valuable type-strain genomes for metagenomic binning, comparative biology and taxonomic classification.</title>
        <authorList>
            <person name="Goeker M."/>
        </authorList>
    </citation>
    <scope>NUCLEOTIDE SEQUENCE [LARGE SCALE GENOMIC DNA]</scope>
    <source>
        <strain evidence="1 2">DSM 16784</strain>
    </source>
</reference>
<gene>
    <name evidence="1" type="ORF">J2S15_002271</name>
</gene>